<dbReference type="Proteomes" id="UP000742024">
    <property type="component" value="Unassembled WGS sequence"/>
</dbReference>
<feature type="transmembrane region" description="Helical" evidence="2">
    <location>
        <begin position="228"/>
        <end position="250"/>
    </location>
</feature>
<evidence type="ECO:0000313" key="6">
    <source>
        <dbReference type="Proteomes" id="UP000742024"/>
    </source>
</evidence>
<evidence type="ECO:0008006" key="8">
    <source>
        <dbReference type="Google" id="ProtNLM"/>
    </source>
</evidence>
<feature type="compositionally biased region" description="Polar residues" evidence="1">
    <location>
        <begin position="260"/>
        <end position="277"/>
    </location>
</feature>
<keyword evidence="2" id="KW-0812">Transmembrane</keyword>
<name>A0A9P7N2D0_9HYPO</name>
<accession>A0A9P7N2D0</accession>
<reference evidence="5 6" key="1">
    <citation type="journal article" date="2020" name="bioRxiv">
        <title>Whole genome comparisons of ergot fungi reveals the divergence and evolution of species within the genus Claviceps are the result of varying mechanisms driving genome evolution and host range expansion.</title>
        <authorList>
            <person name="Wyka S.A."/>
            <person name="Mondo S.J."/>
            <person name="Liu M."/>
            <person name="Dettman J."/>
            <person name="Nalam V."/>
            <person name="Broders K.D."/>
        </authorList>
    </citation>
    <scope>NUCLEOTIDE SEQUENCE</scope>
    <source>
        <strain evidence="5">CCC 1102</strain>
        <strain evidence="4 6">LM583</strain>
    </source>
</reference>
<evidence type="ECO:0000256" key="1">
    <source>
        <dbReference type="SAM" id="MobiDB-lite"/>
    </source>
</evidence>
<evidence type="ECO:0000256" key="3">
    <source>
        <dbReference type="SAM" id="SignalP"/>
    </source>
</evidence>
<feature type="compositionally biased region" description="Low complexity" evidence="1">
    <location>
        <begin position="144"/>
        <end position="164"/>
    </location>
</feature>
<evidence type="ECO:0000256" key="2">
    <source>
        <dbReference type="SAM" id="Phobius"/>
    </source>
</evidence>
<protein>
    <recommendedName>
        <fullName evidence="8">Mid2 domain-containing protein</fullName>
    </recommendedName>
</protein>
<sequence>MARPPASLRLLCLFATVASSSPAMFARVDQCAAQGLQSCSLQGLPQSFCCEPDRICMALAGSSTVMCCPKGSSCEAIRPITCDIEAQNPVTNLRAPIKTLAQTSKLPKCAANDSCCPFGFTCAEDGKLCLKDKDQSQPPEGYETVTSSHVSTVVPESTGARSSSATVAIETATEIATGTAAGTVAGTAAGTATGTAAGTATSTTAAAAAAETTQPAGHEGLGPGKTSIIGGAVGGALALILLSVVIFLCVRSRKGDANSEKSFPYSQSSGSRLCGQNISAPIANPETAYRTDFIRKTPSTRSSRSGHQASRFSQTPQLGRAPPVDPRLSIPNPFDSPTSSDRSSTRSRYSAASDHYDQVVYTGQVGAKLKPIRTLTPSALRQSRRISIRDFADASSINGNGNHNAQSDAYRQTSFSAMMEEASMGDVHRGQPYVPGGIKRHVPGTTPRI</sequence>
<keyword evidence="6" id="KW-1185">Reference proteome</keyword>
<feature type="signal peptide" evidence="3">
    <location>
        <begin position="1"/>
        <end position="20"/>
    </location>
</feature>
<feature type="region of interest" description="Disordered" evidence="1">
    <location>
        <begin position="428"/>
        <end position="449"/>
    </location>
</feature>
<proteinExistence type="predicted"/>
<keyword evidence="2" id="KW-1133">Transmembrane helix</keyword>
<feature type="chain" id="PRO_5040234538" description="Mid2 domain-containing protein" evidence="3">
    <location>
        <begin position="21"/>
        <end position="449"/>
    </location>
</feature>
<dbReference type="EMBL" id="SRPS01000002">
    <property type="protein sequence ID" value="KAG5978363.1"/>
    <property type="molecule type" value="Genomic_DNA"/>
</dbReference>
<gene>
    <name evidence="5" type="ORF">E4U56_002862</name>
    <name evidence="4" type="ORF">E4U57_004442</name>
</gene>
<dbReference type="Proteomes" id="UP000784919">
    <property type="component" value="Unassembled WGS sequence"/>
</dbReference>
<organism evidence="5 7">
    <name type="scientific">Claviceps arundinis</name>
    <dbReference type="NCBI Taxonomy" id="1623583"/>
    <lineage>
        <taxon>Eukaryota</taxon>
        <taxon>Fungi</taxon>
        <taxon>Dikarya</taxon>
        <taxon>Ascomycota</taxon>
        <taxon>Pezizomycotina</taxon>
        <taxon>Sordariomycetes</taxon>
        <taxon>Hypocreomycetidae</taxon>
        <taxon>Hypocreales</taxon>
        <taxon>Clavicipitaceae</taxon>
        <taxon>Claviceps</taxon>
    </lineage>
</organism>
<dbReference type="OrthoDB" id="5338512at2759"/>
<dbReference type="AlphaFoldDB" id="A0A9P7N2D0"/>
<feature type="region of interest" description="Disordered" evidence="1">
    <location>
        <begin position="134"/>
        <end position="164"/>
    </location>
</feature>
<feature type="region of interest" description="Disordered" evidence="1">
    <location>
        <begin position="256"/>
        <end position="277"/>
    </location>
</feature>
<evidence type="ECO:0000313" key="4">
    <source>
        <dbReference type="EMBL" id="KAG5954473.1"/>
    </source>
</evidence>
<feature type="compositionally biased region" description="Polar residues" evidence="1">
    <location>
        <begin position="297"/>
        <end position="317"/>
    </location>
</feature>
<comment type="caution">
    <text evidence="5">The sequence shown here is derived from an EMBL/GenBank/DDBJ whole genome shotgun (WGS) entry which is preliminary data.</text>
</comment>
<feature type="region of interest" description="Disordered" evidence="1">
    <location>
        <begin position="297"/>
        <end position="351"/>
    </location>
</feature>
<keyword evidence="2" id="KW-0472">Membrane</keyword>
<feature type="compositionally biased region" description="Low complexity" evidence="1">
    <location>
        <begin position="335"/>
        <end position="351"/>
    </location>
</feature>
<keyword evidence="3" id="KW-0732">Signal</keyword>
<dbReference type="EMBL" id="SRPR01000333">
    <property type="protein sequence ID" value="KAG5954473.1"/>
    <property type="molecule type" value="Genomic_DNA"/>
</dbReference>
<dbReference type="CDD" id="cd12087">
    <property type="entry name" value="TM_EGFR-like"/>
    <property type="match status" value="1"/>
</dbReference>
<evidence type="ECO:0000313" key="7">
    <source>
        <dbReference type="Proteomes" id="UP000784919"/>
    </source>
</evidence>
<evidence type="ECO:0000313" key="5">
    <source>
        <dbReference type="EMBL" id="KAG5978363.1"/>
    </source>
</evidence>